<dbReference type="RefSeq" id="WP_257893179.1">
    <property type="nucleotide sequence ID" value="NZ_JAIMBW010000001.1"/>
</dbReference>
<keyword evidence="4 6" id="KW-0547">Nucleotide-binding</keyword>
<evidence type="ECO:0000256" key="1">
    <source>
        <dbReference type="ARBA" id="ARBA00000373"/>
    </source>
</evidence>
<dbReference type="GO" id="GO:0033863">
    <property type="term" value="F:ribose 1,5-bisphosphate phosphokinase activity"/>
    <property type="evidence" value="ECO:0007669"/>
    <property type="project" value="UniProtKB-UniRule"/>
</dbReference>
<dbReference type="Proteomes" id="UP000693972">
    <property type="component" value="Unassembled WGS sequence"/>
</dbReference>
<comment type="catalytic activity">
    <reaction evidence="1 6">
        <text>alpha-D-ribose 1,5-bisphosphate + ATP = 5-phospho-alpha-D-ribose 1-diphosphate + ADP</text>
        <dbReference type="Rhea" id="RHEA:20109"/>
        <dbReference type="ChEBI" id="CHEBI:30616"/>
        <dbReference type="ChEBI" id="CHEBI:58017"/>
        <dbReference type="ChEBI" id="CHEBI:68688"/>
        <dbReference type="ChEBI" id="CHEBI:456216"/>
        <dbReference type="EC" id="2.7.4.23"/>
    </reaction>
</comment>
<evidence type="ECO:0000256" key="2">
    <source>
        <dbReference type="ARBA" id="ARBA00005069"/>
    </source>
</evidence>
<dbReference type="GO" id="GO:0006015">
    <property type="term" value="P:5-phosphoribose 1-diphosphate biosynthetic process"/>
    <property type="evidence" value="ECO:0007669"/>
    <property type="project" value="UniProtKB-UniRule"/>
</dbReference>
<dbReference type="EC" id="2.7.4.23" evidence="6"/>
<proteinExistence type="inferred from homology"/>
<dbReference type="PANTHER" id="PTHR23117">
    <property type="entry name" value="GUANYLATE KINASE-RELATED"/>
    <property type="match status" value="1"/>
</dbReference>
<evidence type="ECO:0000313" key="8">
    <source>
        <dbReference type="EMBL" id="QXL86220.1"/>
    </source>
</evidence>
<protein>
    <recommendedName>
        <fullName evidence="6">Ribose 1,5-bisphosphate phosphokinase PhnN</fullName>
        <ecNumber evidence="6">2.7.4.23</ecNumber>
    </recommendedName>
    <alternativeName>
        <fullName evidence="6">Ribose 1,5-bisphosphokinase</fullName>
    </alternativeName>
</protein>
<dbReference type="InterPro" id="IPR008144">
    <property type="entry name" value="Guanylate_kin-like_dom"/>
</dbReference>
<evidence type="ECO:0000256" key="5">
    <source>
        <dbReference type="ARBA" id="ARBA00022840"/>
    </source>
</evidence>
<feature type="binding site" evidence="6">
    <location>
        <begin position="10"/>
        <end position="17"/>
    </location>
    <ligand>
        <name>ATP</name>
        <dbReference type="ChEBI" id="CHEBI:30616"/>
    </ligand>
</feature>
<keyword evidence="3 6" id="KW-0808">Transferase</keyword>
<dbReference type="GO" id="GO:0019634">
    <property type="term" value="P:organic phosphonate metabolic process"/>
    <property type="evidence" value="ECO:0007669"/>
    <property type="project" value="UniProtKB-UniRule"/>
</dbReference>
<dbReference type="Pfam" id="PF00625">
    <property type="entry name" value="Guanylate_kin"/>
    <property type="match status" value="1"/>
</dbReference>
<dbReference type="PANTHER" id="PTHR23117:SF8">
    <property type="entry name" value="RIBOSE 1,5-BISPHOSPHATE PHOSPHOKINASE PHNN"/>
    <property type="match status" value="1"/>
</dbReference>
<evidence type="ECO:0000256" key="6">
    <source>
        <dbReference type="HAMAP-Rule" id="MF_00836"/>
    </source>
</evidence>
<dbReference type="EMBL" id="CP078073">
    <property type="protein sequence ID" value="QXL86220.1"/>
    <property type="molecule type" value="Genomic_DNA"/>
</dbReference>
<dbReference type="AlphaFoldDB" id="A0A975TRJ8"/>
<dbReference type="EMBL" id="JAIMBW010000001">
    <property type="protein sequence ID" value="MBY4893504.1"/>
    <property type="molecule type" value="Genomic_DNA"/>
</dbReference>
<dbReference type="Gene3D" id="3.40.50.300">
    <property type="entry name" value="P-loop containing nucleotide triphosphate hydrolases"/>
    <property type="match status" value="1"/>
</dbReference>
<dbReference type="SUPFAM" id="SSF52540">
    <property type="entry name" value="P-loop containing nucleoside triphosphate hydrolases"/>
    <property type="match status" value="1"/>
</dbReference>
<dbReference type="InterPro" id="IPR027417">
    <property type="entry name" value="P-loop_NTPase"/>
</dbReference>
<comment type="pathway">
    <text evidence="2 6">Metabolic intermediate biosynthesis; 5-phospho-alpha-D-ribose 1-diphosphate biosynthesis; 5-phospho-alpha-D-ribose 1-diphosphate from D-ribose 5-phosphate (route II): step 3/3.</text>
</comment>
<comment type="similarity">
    <text evidence="6">Belongs to the ribose 1,5-bisphosphokinase family.</text>
</comment>
<sequence>MAGRFIAVVGPSGVGKDSLMEGLCATRSDLHRVRRVITRSPELGGENYEYVSESLFAARAAGGDFALHWKAHGLSYGIPNAVREVLANGQDALANLSRGVLQAADDTFDDLIVLHVTASPKILARRLAQRGRERGHEIDRRLARPKPVMPVGLKTITIDNSGPLAESVLAAAAALYPARV</sequence>
<dbReference type="InterPro" id="IPR008145">
    <property type="entry name" value="GK/Ca_channel_bsu"/>
</dbReference>
<dbReference type="GO" id="GO:0005829">
    <property type="term" value="C:cytosol"/>
    <property type="evidence" value="ECO:0007669"/>
    <property type="project" value="TreeGrafter"/>
</dbReference>
<feature type="domain" description="Guanylate kinase-like" evidence="7">
    <location>
        <begin position="3"/>
        <end position="176"/>
    </location>
</feature>
<evidence type="ECO:0000259" key="7">
    <source>
        <dbReference type="PROSITE" id="PS50052"/>
    </source>
</evidence>
<keyword evidence="9" id="KW-1185">Reference proteome</keyword>
<dbReference type="GO" id="GO:0005524">
    <property type="term" value="F:ATP binding"/>
    <property type="evidence" value="ECO:0007669"/>
    <property type="project" value="UniProtKB-KW"/>
</dbReference>
<reference evidence="8 9" key="1">
    <citation type="submission" date="2021-07" db="EMBL/GenBank/DDBJ databases">
        <title>Karlodiniumbacter phycospheric gen. nov., sp. nov., a phycosphere bacterium isolated from karlodinium veneficum.</title>
        <authorList>
            <person name="Peng Y."/>
            <person name="Jiang L."/>
            <person name="Lee J."/>
        </authorList>
    </citation>
    <scope>NUCLEOTIDE SEQUENCE</scope>
    <source>
        <strain evidence="8 9">N5</strain>
    </source>
</reference>
<keyword evidence="5 6" id="KW-0067">ATP-binding</keyword>
<dbReference type="InterPro" id="IPR012699">
    <property type="entry name" value="PhnN"/>
</dbReference>
<name>A0A975TRJ8_9RHOB</name>
<dbReference type="NCBIfam" id="TIGR02322">
    <property type="entry name" value="phosphon_PhnN"/>
    <property type="match status" value="1"/>
</dbReference>
<organism evidence="8">
    <name type="scientific">Gymnodinialimonas phycosphaerae</name>
    <dbReference type="NCBI Taxonomy" id="2841589"/>
    <lineage>
        <taxon>Bacteria</taxon>
        <taxon>Pseudomonadati</taxon>
        <taxon>Pseudomonadota</taxon>
        <taxon>Alphaproteobacteria</taxon>
        <taxon>Rhodobacterales</taxon>
        <taxon>Paracoccaceae</taxon>
        <taxon>Gymnodinialimonas</taxon>
    </lineage>
</organism>
<evidence type="ECO:0000313" key="9">
    <source>
        <dbReference type="Proteomes" id="UP000693972"/>
    </source>
</evidence>
<comment type="function">
    <text evidence="6">Catalyzes the phosphorylation of ribose 1,5-bisphosphate to 5-phospho-D-ribosyl alpha-1-diphosphate (PRPP).</text>
</comment>
<dbReference type="HAMAP" id="MF_00836">
    <property type="entry name" value="PhnN"/>
    <property type="match status" value="1"/>
</dbReference>
<gene>
    <name evidence="6 8" type="primary">phnN</name>
    <name evidence="8" type="ORF">KUL25_12095</name>
</gene>
<evidence type="ECO:0000256" key="3">
    <source>
        <dbReference type="ARBA" id="ARBA00022679"/>
    </source>
</evidence>
<dbReference type="PROSITE" id="PS50052">
    <property type="entry name" value="GUANYLATE_KINASE_2"/>
    <property type="match status" value="1"/>
</dbReference>
<evidence type="ECO:0000256" key="4">
    <source>
        <dbReference type="ARBA" id="ARBA00022741"/>
    </source>
</evidence>
<dbReference type="SMART" id="SM00072">
    <property type="entry name" value="GuKc"/>
    <property type="match status" value="1"/>
</dbReference>
<accession>A0A975TRJ8</accession>